<organism evidence="2 3">
    <name type="scientific">Dictyobacter kobayashii</name>
    <dbReference type="NCBI Taxonomy" id="2014872"/>
    <lineage>
        <taxon>Bacteria</taxon>
        <taxon>Bacillati</taxon>
        <taxon>Chloroflexota</taxon>
        <taxon>Ktedonobacteria</taxon>
        <taxon>Ktedonobacterales</taxon>
        <taxon>Dictyobacteraceae</taxon>
        <taxon>Dictyobacter</taxon>
    </lineage>
</organism>
<accession>A0A402AH88</accession>
<sequence>MQKLMFKRPKRFIAGLFPYVFAMVFDIWFTGINPHPDLTLSALVALLNGLLLGFGLWLILGYPYFPRRTPLGLGCLILVISLAVFIAFRHLFNYGILGSVVFYIVGGAGLILSCQILAGTLFAQPKRERKSV</sequence>
<evidence type="ECO:0000313" key="2">
    <source>
        <dbReference type="EMBL" id="GCE18492.1"/>
    </source>
</evidence>
<keyword evidence="3" id="KW-1185">Reference proteome</keyword>
<dbReference type="AlphaFoldDB" id="A0A402AH88"/>
<evidence type="ECO:0000313" key="3">
    <source>
        <dbReference type="Proteomes" id="UP000287188"/>
    </source>
</evidence>
<feature type="transmembrane region" description="Helical" evidence="1">
    <location>
        <begin position="38"/>
        <end position="59"/>
    </location>
</feature>
<dbReference type="Proteomes" id="UP000287188">
    <property type="component" value="Unassembled WGS sequence"/>
</dbReference>
<keyword evidence="1" id="KW-0472">Membrane</keyword>
<dbReference type="EMBL" id="BIFS01000001">
    <property type="protein sequence ID" value="GCE18492.1"/>
    <property type="molecule type" value="Genomic_DNA"/>
</dbReference>
<feature type="transmembrane region" description="Helical" evidence="1">
    <location>
        <begin position="71"/>
        <end position="88"/>
    </location>
</feature>
<evidence type="ECO:0000256" key="1">
    <source>
        <dbReference type="SAM" id="Phobius"/>
    </source>
</evidence>
<dbReference type="RefSeq" id="WP_126550024.1">
    <property type="nucleotide sequence ID" value="NZ_BIFS01000001.1"/>
</dbReference>
<proteinExistence type="predicted"/>
<protein>
    <submittedName>
        <fullName evidence="2">Uncharacterized protein</fullName>
    </submittedName>
</protein>
<keyword evidence="1" id="KW-0812">Transmembrane</keyword>
<reference evidence="3" key="1">
    <citation type="submission" date="2018-12" db="EMBL/GenBank/DDBJ databases">
        <title>Tengunoibacter tsumagoiensis gen. nov., sp. nov., Dictyobacter kobayashii sp. nov., D. alpinus sp. nov., and D. joshuensis sp. nov. and description of Dictyobacteraceae fam. nov. within the order Ktedonobacterales isolated from Tengu-no-mugimeshi.</title>
        <authorList>
            <person name="Wang C.M."/>
            <person name="Zheng Y."/>
            <person name="Sakai Y."/>
            <person name="Toyoda A."/>
            <person name="Minakuchi Y."/>
            <person name="Abe K."/>
            <person name="Yokota A."/>
            <person name="Yabe S."/>
        </authorList>
    </citation>
    <scope>NUCLEOTIDE SEQUENCE [LARGE SCALE GENOMIC DNA]</scope>
    <source>
        <strain evidence="3">Uno11</strain>
    </source>
</reference>
<keyword evidence="1" id="KW-1133">Transmembrane helix</keyword>
<name>A0A402AH88_9CHLR</name>
<gene>
    <name evidence="2" type="ORF">KDK_22920</name>
</gene>
<feature type="transmembrane region" description="Helical" evidence="1">
    <location>
        <begin position="100"/>
        <end position="123"/>
    </location>
</feature>
<comment type="caution">
    <text evidence="2">The sequence shown here is derived from an EMBL/GenBank/DDBJ whole genome shotgun (WGS) entry which is preliminary data.</text>
</comment>
<feature type="transmembrane region" description="Helical" evidence="1">
    <location>
        <begin position="12"/>
        <end position="32"/>
    </location>
</feature>